<dbReference type="PANTHER" id="PTHR18934">
    <property type="entry name" value="ATP-DEPENDENT RNA HELICASE"/>
    <property type="match status" value="1"/>
</dbReference>
<dbReference type="PANTHER" id="PTHR18934:SF136">
    <property type="entry name" value="ATP-DEPENDENT RNA HELICASE DHX35-RELATED"/>
    <property type="match status" value="1"/>
</dbReference>
<dbReference type="OrthoDB" id="10253254at2759"/>
<dbReference type="Gene3D" id="3.40.50.300">
    <property type="entry name" value="P-loop containing nucleotide triphosphate hydrolases"/>
    <property type="match status" value="2"/>
</dbReference>
<dbReference type="Pfam" id="PF00271">
    <property type="entry name" value="Helicase_C"/>
    <property type="match status" value="1"/>
</dbReference>
<dbReference type="InterPro" id="IPR001650">
    <property type="entry name" value="Helicase_C-like"/>
</dbReference>
<gene>
    <name evidence="10" type="ORF">HDID_LOCUS9434</name>
</gene>
<comment type="similarity">
    <text evidence="1">Belongs to the DEAD box helicase family. DEAH subfamily.</text>
</comment>
<feature type="domain" description="Helicase C-terminal" evidence="9">
    <location>
        <begin position="266"/>
        <end position="463"/>
    </location>
</feature>
<organism evidence="12">
    <name type="scientific">Hymenolepis diminuta</name>
    <name type="common">Rat tapeworm</name>
    <dbReference type="NCBI Taxonomy" id="6216"/>
    <lineage>
        <taxon>Eukaryota</taxon>
        <taxon>Metazoa</taxon>
        <taxon>Spiralia</taxon>
        <taxon>Lophotrochozoa</taxon>
        <taxon>Platyhelminthes</taxon>
        <taxon>Cestoda</taxon>
        <taxon>Eucestoda</taxon>
        <taxon>Cyclophyllidea</taxon>
        <taxon>Hymenolepididae</taxon>
        <taxon>Hymenolepis</taxon>
    </lineage>
</organism>
<evidence type="ECO:0000259" key="8">
    <source>
        <dbReference type="PROSITE" id="PS51192"/>
    </source>
</evidence>
<dbReference type="Proteomes" id="UP000274504">
    <property type="component" value="Unassembled WGS sequence"/>
</dbReference>
<evidence type="ECO:0000313" key="12">
    <source>
        <dbReference type="WBParaSite" id="HDID_0000943601-mRNA-1"/>
    </source>
</evidence>
<evidence type="ECO:0000256" key="1">
    <source>
        <dbReference type="ARBA" id="ARBA00008792"/>
    </source>
</evidence>
<keyword evidence="6" id="KW-0067">ATP-binding</keyword>
<dbReference type="Pfam" id="PF00270">
    <property type="entry name" value="DEAD"/>
    <property type="match status" value="1"/>
</dbReference>
<evidence type="ECO:0000256" key="5">
    <source>
        <dbReference type="ARBA" id="ARBA00022806"/>
    </source>
</evidence>
<dbReference type="EC" id="3.6.4.13" evidence="2"/>
<evidence type="ECO:0000256" key="4">
    <source>
        <dbReference type="ARBA" id="ARBA00022801"/>
    </source>
</evidence>
<dbReference type="CDD" id="cd18791">
    <property type="entry name" value="SF2_C_RHA"/>
    <property type="match status" value="1"/>
</dbReference>
<evidence type="ECO:0000313" key="11">
    <source>
        <dbReference type="Proteomes" id="UP000274504"/>
    </source>
</evidence>
<feature type="domain" description="Helicase ATP-binding" evidence="8">
    <location>
        <begin position="59"/>
        <end position="226"/>
    </location>
</feature>
<keyword evidence="5" id="KW-0347">Helicase</keyword>
<keyword evidence="3" id="KW-0547">Nucleotide-binding</keyword>
<dbReference type="GO" id="GO:0016787">
    <property type="term" value="F:hydrolase activity"/>
    <property type="evidence" value="ECO:0007669"/>
    <property type="project" value="UniProtKB-KW"/>
</dbReference>
<protein>
    <recommendedName>
        <fullName evidence="2">RNA helicase</fullName>
        <ecNumber evidence="2">3.6.4.13</ecNumber>
    </recommendedName>
</protein>
<proteinExistence type="inferred from homology"/>
<evidence type="ECO:0000256" key="3">
    <source>
        <dbReference type="ARBA" id="ARBA00022741"/>
    </source>
</evidence>
<dbReference type="PROSITE" id="PS51194">
    <property type="entry name" value="HELICASE_CTER"/>
    <property type="match status" value="1"/>
</dbReference>
<evidence type="ECO:0000313" key="10">
    <source>
        <dbReference type="EMBL" id="VDL61752.1"/>
    </source>
</evidence>
<dbReference type="InterPro" id="IPR042035">
    <property type="entry name" value="DEAH_win-hel_dom"/>
</dbReference>
<evidence type="ECO:0000256" key="7">
    <source>
        <dbReference type="ARBA" id="ARBA00047984"/>
    </source>
</evidence>
<dbReference type="SMART" id="SM00490">
    <property type="entry name" value="HELICc"/>
    <property type="match status" value="1"/>
</dbReference>
<dbReference type="AlphaFoldDB" id="A0A158QFT2"/>
<dbReference type="Pfam" id="PF21010">
    <property type="entry name" value="HA2_C"/>
    <property type="match status" value="1"/>
</dbReference>
<dbReference type="InterPro" id="IPR007502">
    <property type="entry name" value="Helicase-assoc_dom"/>
</dbReference>
<comment type="catalytic activity">
    <reaction evidence="7">
        <text>ATP + H2O = ADP + phosphate + H(+)</text>
        <dbReference type="Rhea" id="RHEA:13065"/>
        <dbReference type="ChEBI" id="CHEBI:15377"/>
        <dbReference type="ChEBI" id="CHEBI:15378"/>
        <dbReference type="ChEBI" id="CHEBI:30616"/>
        <dbReference type="ChEBI" id="CHEBI:43474"/>
        <dbReference type="ChEBI" id="CHEBI:456216"/>
        <dbReference type="EC" id="3.6.4.13"/>
    </reaction>
</comment>
<reference evidence="10 11" key="2">
    <citation type="submission" date="2018-11" db="EMBL/GenBank/DDBJ databases">
        <authorList>
            <consortium name="Pathogen Informatics"/>
        </authorList>
    </citation>
    <scope>NUCLEOTIDE SEQUENCE [LARGE SCALE GENOMIC DNA]</scope>
</reference>
<sequence length="780" mass="86857">MAIAYKRARFLKPGEEDLIVSEEIDESTEGSVVLNITGIRHIDQQRQSLPTFKWRSHFLYLLETSRVVVVTGETGSGKSTQLPQYIYEAGWVKGTSKYIAVTQPRRVAAITLATRVAEEKDCKLGNEVGYLIRFEDCFKPGRTHILYMTDGMLIQEMTRDPLLQNYRVIILDEVHERSLQVDLLLGLVKKILRKRLNDLRVVISSATLEAQNFVDYFKDLNLRDSSVLEEGSGKNLTPVSHLHVEGRQYPVKIFYLQDPTPCYVTEARKTVFKLHENRPLGADILVFLTSQDEVNRLVSELVDEYRDRKERFIQKKEHQKSRGSRVTNDRYPPLRSLPLYGGLPAHEQLRVFERPTHAVRTVVVATNVAEASITLPRVGYVIDCGYARLRAYNPDNALEALVTLPVSKASANQRAGRAGRVGIGEVYRLYTEEAYRLILPRFTAPESQRSDLSAALLRLKSLGVDSLAKFDWLPPKPPARHLGQAAERLVSLGALTVASGMPVTEKGAKLGALCSACGLNDPAAAAALLGAVEEGCTMEIAAIVALMQLQSVFVSNANYRKTADRSRRVLFGTTSGDHLTELNAFTAYEAQSSVLNPVELQKWCQSAGLNARALQHAVYLRDRILGVLLRSKMPCVSVEPPGNPQPIIRALLRGRRGRHRCYPLSTYTNISSIVFQVAQLSPSGSHYVTVRGDHALRLHPSCVLYAAPSTSRWPKWILFSRVHLSAPVHDNPPMSAANSDSTISTATCISGVSAIESEWLMELAPHYFHYGTAREHALSK</sequence>
<evidence type="ECO:0000259" key="9">
    <source>
        <dbReference type="PROSITE" id="PS51194"/>
    </source>
</evidence>
<dbReference type="STRING" id="6216.A0A158QFT2"/>
<dbReference type="SMART" id="SM00847">
    <property type="entry name" value="HA2"/>
    <property type="match status" value="1"/>
</dbReference>
<dbReference type="InterPro" id="IPR014001">
    <property type="entry name" value="Helicase_ATP-bd"/>
</dbReference>
<accession>A0A158QFT2</accession>
<dbReference type="GO" id="GO:0005524">
    <property type="term" value="F:ATP binding"/>
    <property type="evidence" value="ECO:0007669"/>
    <property type="project" value="UniProtKB-KW"/>
</dbReference>
<reference evidence="12" key="1">
    <citation type="submission" date="2016-04" db="UniProtKB">
        <authorList>
            <consortium name="WormBaseParasite"/>
        </authorList>
    </citation>
    <scope>IDENTIFICATION</scope>
</reference>
<keyword evidence="4" id="KW-0378">Hydrolase</keyword>
<dbReference type="SUPFAM" id="SSF52540">
    <property type="entry name" value="P-loop containing nucleoside triphosphate hydrolases"/>
    <property type="match status" value="1"/>
</dbReference>
<dbReference type="PROSITE" id="PS51192">
    <property type="entry name" value="HELICASE_ATP_BIND_1"/>
    <property type="match status" value="1"/>
</dbReference>
<dbReference type="Gene3D" id="1.10.10.2130">
    <property type="entry name" value="DEAH helicase family, winged-helix domain"/>
    <property type="match status" value="1"/>
</dbReference>
<evidence type="ECO:0000256" key="2">
    <source>
        <dbReference type="ARBA" id="ARBA00012552"/>
    </source>
</evidence>
<dbReference type="Pfam" id="PF07717">
    <property type="entry name" value="OB_NTP_bind"/>
    <property type="match status" value="1"/>
</dbReference>
<dbReference type="InterPro" id="IPR011709">
    <property type="entry name" value="DEAD-box_helicase_OB_fold"/>
</dbReference>
<dbReference type="WBParaSite" id="HDID_0000943601-mRNA-1">
    <property type="protein sequence ID" value="HDID_0000943601-mRNA-1"/>
    <property type="gene ID" value="HDID_0000943601"/>
</dbReference>
<dbReference type="EMBL" id="UYSG01011291">
    <property type="protein sequence ID" value="VDL61752.1"/>
    <property type="molecule type" value="Genomic_DNA"/>
</dbReference>
<dbReference type="GO" id="GO:0003724">
    <property type="term" value="F:RNA helicase activity"/>
    <property type="evidence" value="ECO:0007669"/>
    <property type="project" value="UniProtKB-EC"/>
</dbReference>
<dbReference type="GO" id="GO:0003723">
    <property type="term" value="F:RNA binding"/>
    <property type="evidence" value="ECO:0007669"/>
    <property type="project" value="TreeGrafter"/>
</dbReference>
<dbReference type="FunFam" id="3.40.50.300:FF:000578">
    <property type="entry name" value="probable ATP-dependent RNA helicase DHX35"/>
    <property type="match status" value="1"/>
</dbReference>
<name>A0A158QFT2_HYMDI</name>
<dbReference type="GO" id="GO:0071013">
    <property type="term" value="C:catalytic step 2 spliceosome"/>
    <property type="evidence" value="ECO:0007669"/>
    <property type="project" value="TreeGrafter"/>
</dbReference>
<dbReference type="InterPro" id="IPR027417">
    <property type="entry name" value="P-loop_NTPase"/>
</dbReference>
<evidence type="ECO:0000256" key="6">
    <source>
        <dbReference type="ARBA" id="ARBA00022840"/>
    </source>
</evidence>
<dbReference type="SMART" id="SM00487">
    <property type="entry name" value="DEXDc"/>
    <property type="match status" value="1"/>
</dbReference>
<dbReference type="InterPro" id="IPR011545">
    <property type="entry name" value="DEAD/DEAH_box_helicase_dom"/>
</dbReference>